<reference evidence="1 2" key="1">
    <citation type="submission" date="2023-02" db="EMBL/GenBank/DDBJ databases">
        <title>Genome sequence of Lacticaseibacillus sp. KACC 23028.</title>
        <authorList>
            <person name="Kim S."/>
            <person name="Heo J."/>
            <person name="Kwon S.-W."/>
        </authorList>
    </citation>
    <scope>NUCLEOTIDE SEQUENCE [LARGE SCALE GENOMIC DNA]</scope>
    <source>
        <strain evidence="1 2">KACC 23028</strain>
    </source>
</reference>
<dbReference type="EMBL" id="CP117884">
    <property type="protein sequence ID" value="WDF81815.1"/>
    <property type="molecule type" value="Genomic_DNA"/>
</dbReference>
<protein>
    <submittedName>
        <fullName evidence="1">Phage head-tail adapter protein</fullName>
    </submittedName>
</protein>
<dbReference type="RefSeq" id="WP_274258823.1">
    <property type="nucleotide sequence ID" value="NZ_CP117884.1"/>
</dbReference>
<accession>A0ABY7WRR4</accession>
<proteinExistence type="predicted"/>
<sequence length="130" mass="14616">MARPTSGQLRTLATFYEQSSGDSYEPVEEPTVVVTQAWAQVYGASTKDRTILSDNDRKSGITIKIRDSRGEFVPDPSKHTVVLDDYRYQNVEWNILDVRPDFDNDSFIVLVLTNAQEPGNNMESGDVDGR</sequence>
<gene>
    <name evidence="1" type="ORF">PQ472_07735</name>
</gene>
<dbReference type="Proteomes" id="UP001220377">
    <property type="component" value="Chromosome"/>
</dbReference>
<evidence type="ECO:0000313" key="2">
    <source>
        <dbReference type="Proteomes" id="UP001220377"/>
    </source>
</evidence>
<organism evidence="1 2">
    <name type="scientific">Lacticaseibacillus pabuli</name>
    <dbReference type="NCBI Taxonomy" id="3025672"/>
    <lineage>
        <taxon>Bacteria</taxon>
        <taxon>Bacillati</taxon>
        <taxon>Bacillota</taxon>
        <taxon>Bacilli</taxon>
        <taxon>Lactobacillales</taxon>
        <taxon>Lactobacillaceae</taxon>
        <taxon>Lacticaseibacillus</taxon>
    </lineage>
</organism>
<evidence type="ECO:0000313" key="1">
    <source>
        <dbReference type="EMBL" id="WDF81815.1"/>
    </source>
</evidence>
<name>A0ABY7WRR4_9LACO</name>
<keyword evidence="2" id="KW-1185">Reference proteome</keyword>